<dbReference type="CDD" id="cd00303">
    <property type="entry name" value="retropepsin_like"/>
    <property type="match status" value="1"/>
</dbReference>
<feature type="region of interest" description="Disordered" evidence="1">
    <location>
        <begin position="383"/>
        <end position="411"/>
    </location>
</feature>
<dbReference type="Gene3D" id="2.40.70.10">
    <property type="entry name" value="Acid Proteases"/>
    <property type="match status" value="1"/>
</dbReference>
<keyword evidence="3" id="KW-1185">Reference proteome</keyword>
<feature type="compositionally biased region" description="Basic and acidic residues" evidence="1">
    <location>
        <begin position="194"/>
        <end position="220"/>
    </location>
</feature>
<organism evidence="2 3">
    <name type="scientific">Gigaspora rosea</name>
    <dbReference type="NCBI Taxonomy" id="44941"/>
    <lineage>
        <taxon>Eukaryota</taxon>
        <taxon>Fungi</taxon>
        <taxon>Fungi incertae sedis</taxon>
        <taxon>Mucoromycota</taxon>
        <taxon>Glomeromycotina</taxon>
        <taxon>Glomeromycetes</taxon>
        <taxon>Diversisporales</taxon>
        <taxon>Gigasporaceae</taxon>
        <taxon>Gigaspora</taxon>
    </lineage>
</organism>
<evidence type="ECO:0000313" key="3">
    <source>
        <dbReference type="Proteomes" id="UP000266673"/>
    </source>
</evidence>
<feature type="compositionally biased region" description="Acidic residues" evidence="1">
    <location>
        <begin position="386"/>
        <end position="410"/>
    </location>
</feature>
<evidence type="ECO:0000313" key="2">
    <source>
        <dbReference type="EMBL" id="RIB06395.1"/>
    </source>
</evidence>
<name>A0A397U7Y2_9GLOM</name>
<dbReference type="AlphaFoldDB" id="A0A397U7Y2"/>
<protein>
    <recommendedName>
        <fullName evidence="4">Aspartic peptidase domain-containing protein</fullName>
    </recommendedName>
</protein>
<comment type="caution">
    <text evidence="2">The sequence shown here is derived from an EMBL/GenBank/DDBJ whole genome shotgun (WGS) entry which is preliminary data.</text>
</comment>
<dbReference type="STRING" id="44941.A0A397U7Y2"/>
<dbReference type="EMBL" id="QKWP01001824">
    <property type="protein sequence ID" value="RIB06395.1"/>
    <property type="molecule type" value="Genomic_DNA"/>
</dbReference>
<evidence type="ECO:0000256" key="1">
    <source>
        <dbReference type="SAM" id="MobiDB-lite"/>
    </source>
</evidence>
<dbReference type="InterPro" id="IPR021109">
    <property type="entry name" value="Peptidase_aspartic_dom_sf"/>
</dbReference>
<feature type="compositionally biased region" description="Acidic residues" evidence="1">
    <location>
        <begin position="221"/>
        <end position="234"/>
    </location>
</feature>
<feature type="compositionally biased region" description="Low complexity" evidence="1">
    <location>
        <begin position="169"/>
        <end position="190"/>
    </location>
</feature>
<feature type="region of interest" description="Disordered" evidence="1">
    <location>
        <begin position="169"/>
        <end position="246"/>
    </location>
</feature>
<sequence>MTIMMVKIPRERFLAKNSLVVAINAGGNQDLVAWLEDVNRAFEANNIQSDQRIAMVGAYLTRMPLYGEKPEGIIGLISTDKKIKLLTRRQKIGEAVDQYAADMVALFRRVSVGGNQYPNAMKVQIFVQGLRPDLALAVGLFMPGTLQAAIERAKLTTLMAELVVTLKNDNGFRGNSNRNRGTNSNNNPRSAVNKSERTRVHEGEEVPNRNRPTIDKKENDGEAEEVEAPEEKEEKDDYVHKGKRSRKDSNIKISRVLFKMDKEEKPTSIYCEAQVKGHRILLVLDSGSSGCVVSANFLKEVNIAIDLPFMVVMIGVHGEQKRPLGEVDEFPVTIGGKTISSCAVCELMIWDGRKKIRIPTEYCKSTNINERIKNKEKTIKAKKELEEDVSTSEEETESESSESDLDEEYEKEVLSNKPYLYWESQEDKGDFVW</sequence>
<accession>A0A397U7Y2</accession>
<dbReference type="OrthoDB" id="2442646at2759"/>
<gene>
    <name evidence="2" type="ORF">C2G38_2217235</name>
</gene>
<dbReference type="Proteomes" id="UP000266673">
    <property type="component" value="Unassembled WGS sequence"/>
</dbReference>
<evidence type="ECO:0008006" key="4">
    <source>
        <dbReference type="Google" id="ProtNLM"/>
    </source>
</evidence>
<proteinExistence type="predicted"/>
<reference evidence="2 3" key="1">
    <citation type="submission" date="2018-06" db="EMBL/GenBank/DDBJ databases">
        <title>Comparative genomics reveals the genomic features of Rhizophagus irregularis, R. cerebriforme, R. diaphanum and Gigaspora rosea, and their symbiotic lifestyle signature.</title>
        <authorList>
            <person name="Morin E."/>
            <person name="San Clemente H."/>
            <person name="Chen E.C.H."/>
            <person name="De La Providencia I."/>
            <person name="Hainaut M."/>
            <person name="Kuo A."/>
            <person name="Kohler A."/>
            <person name="Murat C."/>
            <person name="Tang N."/>
            <person name="Roy S."/>
            <person name="Loubradou J."/>
            <person name="Henrissat B."/>
            <person name="Grigoriev I.V."/>
            <person name="Corradi N."/>
            <person name="Roux C."/>
            <person name="Martin F.M."/>
        </authorList>
    </citation>
    <scope>NUCLEOTIDE SEQUENCE [LARGE SCALE GENOMIC DNA]</scope>
    <source>
        <strain evidence="2 3">DAOM 194757</strain>
    </source>
</reference>